<protein>
    <submittedName>
        <fullName evidence="4">CDP-alcohol phosphatidyltransferase family protein</fullName>
    </submittedName>
</protein>
<gene>
    <name evidence="4" type="ORF">D7003_12705</name>
</gene>
<comment type="caution">
    <text evidence="4">The sequence shown here is derived from an EMBL/GenBank/DDBJ whole genome shotgun (WGS) entry which is preliminary data.</text>
</comment>
<dbReference type="RefSeq" id="WP_123255806.1">
    <property type="nucleotide sequence ID" value="NZ_RBED01000108.1"/>
</dbReference>
<evidence type="ECO:0000256" key="2">
    <source>
        <dbReference type="RuleBase" id="RU003750"/>
    </source>
</evidence>
<keyword evidence="1 2" id="KW-0808">Transferase</keyword>
<dbReference type="Pfam" id="PF01066">
    <property type="entry name" value="CDP-OH_P_transf"/>
    <property type="match status" value="1"/>
</dbReference>
<keyword evidence="3" id="KW-1133">Transmembrane helix</keyword>
<comment type="similarity">
    <text evidence="2">Belongs to the CDP-alcohol phosphatidyltransferase class-I family.</text>
</comment>
<evidence type="ECO:0000256" key="3">
    <source>
        <dbReference type="SAM" id="Phobius"/>
    </source>
</evidence>
<evidence type="ECO:0000313" key="5">
    <source>
        <dbReference type="Proteomes" id="UP000273807"/>
    </source>
</evidence>
<dbReference type="PROSITE" id="PS00379">
    <property type="entry name" value="CDP_ALCOHOL_P_TRANSF"/>
    <property type="match status" value="1"/>
</dbReference>
<evidence type="ECO:0000256" key="1">
    <source>
        <dbReference type="ARBA" id="ARBA00022679"/>
    </source>
</evidence>
<accession>A0A3N0BV22</accession>
<dbReference type="InterPro" id="IPR043130">
    <property type="entry name" value="CDP-OH_PTrfase_TM_dom"/>
</dbReference>
<dbReference type="AlphaFoldDB" id="A0A3N0BV22"/>
<feature type="transmembrane region" description="Helical" evidence="3">
    <location>
        <begin position="87"/>
        <end position="103"/>
    </location>
</feature>
<sequence length="264" mass="28064">MSVSGAHSARLSRPAESYLETVASLSAAQKTVAGGAPPYSVYVNRRAGRYVAAAAYRAGLTPNQVTALSAGFTFTGILLLALAEPRWWVGLLVWMALAIGYIFDSADGQLARLRGGGSVAGEWLDHVVDSTKIVTLHLAVLVLAYRHIPLPAEGWLLIPIGYAIVGTVAFFAMILNDQLKAVVFLKSGLPAAKRGGSAIKSLLLVPTDYGVLCLLFLLLGLPVVFFVGYALFFVANTAHLSLALTRWFGDMKRASETPTATGRS</sequence>
<dbReference type="InterPro" id="IPR048254">
    <property type="entry name" value="CDP_ALCOHOL_P_TRANSF_CS"/>
</dbReference>
<reference evidence="4 5" key="1">
    <citation type="submission" date="2018-10" db="EMBL/GenBank/DDBJ databases">
        <title>Genome sequencing of Arthrobacter oryzae TNB02.</title>
        <authorList>
            <person name="Cho Y.-J."/>
            <person name="Cho A."/>
            <person name="Kim O.-S."/>
        </authorList>
    </citation>
    <scope>NUCLEOTIDE SEQUENCE [LARGE SCALE GENOMIC DNA]</scope>
    <source>
        <strain evidence="4 5">TNB02</strain>
    </source>
</reference>
<name>A0A3N0BV22_9MICC</name>
<proteinExistence type="inferred from homology"/>
<dbReference type="GO" id="GO:0016020">
    <property type="term" value="C:membrane"/>
    <property type="evidence" value="ECO:0007669"/>
    <property type="project" value="InterPro"/>
</dbReference>
<feature type="transmembrane region" description="Helical" evidence="3">
    <location>
        <begin position="65"/>
        <end position="82"/>
    </location>
</feature>
<dbReference type="EMBL" id="RBED01000108">
    <property type="protein sequence ID" value="RNL53234.1"/>
    <property type="molecule type" value="Genomic_DNA"/>
</dbReference>
<dbReference type="GO" id="GO:0016780">
    <property type="term" value="F:phosphotransferase activity, for other substituted phosphate groups"/>
    <property type="evidence" value="ECO:0007669"/>
    <property type="project" value="InterPro"/>
</dbReference>
<dbReference type="InterPro" id="IPR000462">
    <property type="entry name" value="CDP-OH_P_trans"/>
</dbReference>
<keyword evidence="3" id="KW-0472">Membrane</keyword>
<keyword evidence="3" id="KW-0812">Transmembrane</keyword>
<evidence type="ECO:0000313" key="4">
    <source>
        <dbReference type="EMBL" id="RNL53234.1"/>
    </source>
</evidence>
<dbReference type="Proteomes" id="UP000273807">
    <property type="component" value="Unassembled WGS sequence"/>
</dbReference>
<dbReference type="Gene3D" id="1.20.120.1760">
    <property type="match status" value="1"/>
</dbReference>
<dbReference type="OrthoDB" id="7390033at2"/>
<feature type="transmembrane region" description="Helical" evidence="3">
    <location>
        <begin position="155"/>
        <end position="175"/>
    </location>
</feature>
<keyword evidence="5" id="KW-1185">Reference proteome</keyword>
<feature type="transmembrane region" description="Helical" evidence="3">
    <location>
        <begin position="209"/>
        <end position="234"/>
    </location>
</feature>
<organism evidence="4 5">
    <name type="scientific">Arthrobacter oryzae</name>
    <dbReference type="NCBI Taxonomy" id="409290"/>
    <lineage>
        <taxon>Bacteria</taxon>
        <taxon>Bacillati</taxon>
        <taxon>Actinomycetota</taxon>
        <taxon>Actinomycetes</taxon>
        <taxon>Micrococcales</taxon>
        <taxon>Micrococcaceae</taxon>
        <taxon>Arthrobacter</taxon>
    </lineage>
</organism>
<dbReference type="GO" id="GO:0008654">
    <property type="term" value="P:phospholipid biosynthetic process"/>
    <property type="evidence" value="ECO:0007669"/>
    <property type="project" value="InterPro"/>
</dbReference>